<organism evidence="1 2">
    <name type="scientific">Desulfovibrio desulfuricans</name>
    <dbReference type="NCBI Taxonomy" id="876"/>
    <lineage>
        <taxon>Bacteria</taxon>
        <taxon>Pseudomonadati</taxon>
        <taxon>Thermodesulfobacteriota</taxon>
        <taxon>Desulfovibrionia</taxon>
        <taxon>Desulfovibrionales</taxon>
        <taxon>Desulfovibrionaceae</taxon>
        <taxon>Desulfovibrio</taxon>
    </lineage>
</organism>
<protein>
    <submittedName>
        <fullName evidence="1">Chaperone protein</fullName>
    </submittedName>
</protein>
<dbReference type="RefSeq" id="WP_136400029.1">
    <property type="nucleotide sequence ID" value="NZ_CP036295.1"/>
</dbReference>
<evidence type="ECO:0000313" key="1">
    <source>
        <dbReference type="EMBL" id="QCC85899.1"/>
    </source>
</evidence>
<dbReference type="SUPFAM" id="SSF57938">
    <property type="entry name" value="DnaJ/Hsp40 cysteine-rich domain"/>
    <property type="match status" value="1"/>
</dbReference>
<accession>A0A4P7UIJ8</accession>
<dbReference type="EMBL" id="CP036295">
    <property type="protein sequence ID" value="QCC85899.1"/>
    <property type="molecule type" value="Genomic_DNA"/>
</dbReference>
<evidence type="ECO:0000313" key="2">
    <source>
        <dbReference type="Proteomes" id="UP000297065"/>
    </source>
</evidence>
<sequence>MAQKMKEDEYTKCPACHGSGKNKDDSKCFECNGTGKRQQACTVPEGPEHEGVCD</sequence>
<dbReference type="OrthoDB" id="5460151at2"/>
<dbReference type="AlphaFoldDB" id="A0A4P7UIJ8"/>
<gene>
    <name evidence="1" type="ORF">DDIC_08435</name>
</gene>
<reference evidence="1 2" key="1">
    <citation type="submission" date="2019-02" db="EMBL/GenBank/DDBJ databases">
        <title>Complete Genome Sequence of Desulfovibrio desulfuricans IC1, a Sulfonate Utilizing Anaerobe.</title>
        <authorList>
            <person name="Day L.A."/>
            <person name="De Leon K.B."/>
            <person name="Wall J.D."/>
        </authorList>
    </citation>
    <scope>NUCLEOTIDE SEQUENCE [LARGE SCALE GENOMIC DNA]</scope>
    <source>
        <strain evidence="1 2">IC1</strain>
    </source>
</reference>
<proteinExistence type="predicted"/>
<name>A0A4P7UIJ8_DESDE</name>
<dbReference type="Proteomes" id="UP000297065">
    <property type="component" value="Chromosome"/>
</dbReference>
<dbReference type="InterPro" id="IPR036410">
    <property type="entry name" value="HSP_DnaJ_Cys-rich_dom_sf"/>
</dbReference>
<dbReference type="Gene3D" id="6.20.20.10">
    <property type="match status" value="1"/>
</dbReference>